<gene>
    <name evidence="1" type="ORF">Prubr_66630</name>
</gene>
<dbReference type="EMBL" id="AP023359">
    <property type="protein sequence ID" value="BCJ69642.1"/>
    <property type="molecule type" value="Genomic_DNA"/>
</dbReference>
<dbReference type="KEGG" id="pry:Prubr_66630"/>
<dbReference type="AlphaFoldDB" id="A0A810N7R4"/>
<dbReference type="InterPro" id="IPR025361">
    <property type="entry name" value="DUF4265"/>
</dbReference>
<keyword evidence="2" id="KW-1185">Reference proteome</keyword>
<protein>
    <recommendedName>
        <fullName evidence="3">DUF4265 domain-containing protein</fullName>
    </recommendedName>
</protein>
<organism evidence="1 2">
    <name type="scientific">Polymorphospora rubra</name>
    <dbReference type="NCBI Taxonomy" id="338584"/>
    <lineage>
        <taxon>Bacteria</taxon>
        <taxon>Bacillati</taxon>
        <taxon>Actinomycetota</taxon>
        <taxon>Actinomycetes</taxon>
        <taxon>Micromonosporales</taxon>
        <taxon>Micromonosporaceae</taxon>
        <taxon>Polymorphospora</taxon>
    </lineage>
</organism>
<reference evidence="1" key="1">
    <citation type="submission" date="2020-08" db="EMBL/GenBank/DDBJ databases">
        <title>Whole genome shotgun sequence of Polymorphospora rubra NBRC 101157.</title>
        <authorList>
            <person name="Komaki H."/>
            <person name="Tamura T."/>
        </authorList>
    </citation>
    <scope>NUCLEOTIDE SEQUENCE</scope>
    <source>
        <strain evidence="1">NBRC 101157</strain>
    </source>
</reference>
<evidence type="ECO:0008006" key="3">
    <source>
        <dbReference type="Google" id="ProtNLM"/>
    </source>
</evidence>
<proteinExistence type="predicted"/>
<evidence type="ECO:0000313" key="2">
    <source>
        <dbReference type="Proteomes" id="UP000680866"/>
    </source>
</evidence>
<sequence length="136" mass="14741">MGMGAELLSPDKVRLPRAPLAAVNAAKGDVFRVRREPDGSLWIQEKLRASGYCAIRVMRTLDSPLGPVEPGVGAILDRFAKLGVTGAGMFGIAVIDVPPNADLHALRRLLDAGERDGWWTYEELCVTDDWRAATSP</sequence>
<name>A0A810N7R4_9ACTN</name>
<accession>A0A810N7R4</accession>
<dbReference type="Proteomes" id="UP000680866">
    <property type="component" value="Chromosome"/>
</dbReference>
<dbReference type="Pfam" id="PF14085">
    <property type="entry name" value="DUF4265"/>
    <property type="match status" value="1"/>
</dbReference>
<evidence type="ECO:0000313" key="1">
    <source>
        <dbReference type="EMBL" id="BCJ69642.1"/>
    </source>
</evidence>